<name>A0A6I8V478_DROPS</name>
<feature type="compositionally biased region" description="Acidic residues" evidence="2">
    <location>
        <begin position="162"/>
        <end position="171"/>
    </location>
</feature>
<keyword evidence="1" id="KW-0175">Coiled coil</keyword>
<dbReference type="RefSeq" id="XP_002138417.2">
    <property type="nucleotide sequence ID" value="XM_002138381.3"/>
</dbReference>
<feature type="region of interest" description="Disordered" evidence="2">
    <location>
        <begin position="1"/>
        <end position="140"/>
    </location>
</feature>
<feature type="domain" description="CCDC113/CCDC96 coiled-coil" evidence="3">
    <location>
        <begin position="542"/>
        <end position="716"/>
    </location>
</feature>
<feature type="region of interest" description="Disordered" evidence="2">
    <location>
        <begin position="158"/>
        <end position="197"/>
    </location>
</feature>
<reference evidence="4" key="1">
    <citation type="submission" date="2024-06" db="UniProtKB">
        <authorList>
            <consortium name="RefSeq"/>
        </authorList>
    </citation>
    <scope>NUCLEOTIDE SEQUENCE [LARGE SCALE GENOMIC DNA]</scope>
    <source>
        <strain evidence="4">MV2-25</strain>
    </source>
</reference>
<evidence type="ECO:0000313" key="4">
    <source>
        <dbReference type="Proteomes" id="UP000001819"/>
    </source>
</evidence>
<sequence length="731" mass="82736">MAEAAEEEAASMPQEDPKPIPSKEEADVKESGEEKPDVSQPVKEVEGEQPPAAGPPVTFNAGDTDVSPPEVEKIDAKSDISPSEGEKTDNYSSEGEKIDMDPSIEGEGTDVAPSEVEESTDLQPSADNRSELQKVADEHKRLKRERVKLMLKRIKGEPEVAAPEEECEWPDGAEMQVEEKERVERDGDSVITEFHGSEDEAWEERMEFLGRRSTRSHDSLAFSLDSSISDLEDRRGAPEPSFLGGFLREFGSLPSLSDISENSTTVESETRPSFVAPLPAKMSVDPGRFVQSVDRFSGSSTSGRTLSESSSSVFGLIGEEEEEPEELSQSSFLGSLVEEPEPVRKEVIIQDDADMMAQIYVESESDDDGKDVVDPKLAQQIQLSKMISDFIESLINRAVQISEIGARAKLFDKGKMLVEIERLVHLYIVERSTNNILNNKMGEHCKRNRKPDKYATLPPAVETIEHRRYLGALNVVDNLMERSTIIKKNGSFVISRAQLELHSCYTLSKFVTENLETCMRKGLLRQDSDKLRRLLDAELRRMENLRNEISERRYELNLNLRSLAVITEKMRLVERITDDLTTSEVQSATDNIIHLEKRLEDRTKEVLAMQANYKKFLIEKTCIREKRTMIAESLEIAKEELIEKGERLYELRHYLSDIQADRLKIKTTHARLYSKGGLLFHPALMYEYDKCLEEVQERRVIVAKLRKTYTDLSGRYSMLERQKTTATVASV</sequence>
<feature type="coiled-coil region" evidence="1">
    <location>
        <begin position="528"/>
        <end position="555"/>
    </location>
</feature>
<proteinExistence type="predicted"/>
<feature type="compositionally biased region" description="Basic and acidic residues" evidence="2">
    <location>
        <begin position="177"/>
        <end position="188"/>
    </location>
</feature>
<dbReference type="Pfam" id="PF13870">
    <property type="entry name" value="CCDC113_CCDC96_CC"/>
    <property type="match status" value="1"/>
</dbReference>
<dbReference type="KEGG" id="dpo:6898364"/>
<feature type="compositionally biased region" description="Basic and acidic residues" evidence="2">
    <location>
        <begin position="70"/>
        <end position="100"/>
    </location>
</feature>
<dbReference type="InParanoid" id="A0A6I8V478"/>
<feature type="compositionally biased region" description="Basic and acidic residues" evidence="2">
    <location>
        <begin position="128"/>
        <end position="140"/>
    </location>
</feature>
<keyword evidence="4" id="KW-1185">Reference proteome</keyword>
<reference evidence="5" key="2">
    <citation type="submission" date="2025-08" db="UniProtKB">
        <authorList>
            <consortium name="RefSeq"/>
        </authorList>
    </citation>
    <scope>IDENTIFICATION</scope>
    <source>
        <strain evidence="5">MV-25-SWS-2005</strain>
        <tissue evidence="5">Whole body</tissue>
    </source>
</reference>
<feature type="compositionally biased region" description="Basic and acidic residues" evidence="2">
    <location>
        <begin position="15"/>
        <end position="37"/>
    </location>
</feature>
<dbReference type="Proteomes" id="UP000001819">
    <property type="component" value="Chromosome 3"/>
</dbReference>
<evidence type="ECO:0000256" key="2">
    <source>
        <dbReference type="SAM" id="MobiDB-lite"/>
    </source>
</evidence>
<accession>A0A6I8V478</accession>
<evidence type="ECO:0000256" key="1">
    <source>
        <dbReference type="SAM" id="Coils"/>
    </source>
</evidence>
<gene>
    <name evidence="5" type="primary">LOC6898364</name>
</gene>
<organism evidence="4 5">
    <name type="scientific">Drosophila pseudoobscura pseudoobscura</name>
    <name type="common">Fruit fly</name>
    <dbReference type="NCBI Taxonomy" id="46245"/>
    <lineage>
        <taxon>Eukaryota</taxon>
        <taxon>Metazoa</taxon>
        <taxon>Ecdysozoa</taxon>
        <taxon>Arthropoda</taxon>
        <taxon>Hexapoda</taxon>
        <taxon>Insecta</taxon>
        <taxon>Pterygota</taxon>
        <taxon>Neoptera</taxon>
        <taxon>Endopterygota</taxon>
        <taxon>Diptera</taxon>
        <taxon>Brachycera</taxon>
        <taxon>Muscomorpha</taxon>
        <taxon>Ephydroidea</taxon>
        <taxon>Drosophilidae</taxon>
        <taxon>Drosophila</taxon>
        <taxon>Sophophora</taxon>
    </lineage>
</organism>
<dbReference type="InterPro" id="IPR025254">
    <property type="entry name" value="CCDC113/CCDC96_CC"/>
</dbReference>
<evidence type="ECO:0000313" key="5">
    <source>
        <dbReference type="RefSeq" id="XP_002138417.2"/>
    </source>
</evidence>
<protein>
    <recommendedName>
        <fullName evidence="3">CCDC113/CCDC96 coiled-coil domain-containing protein</fullName>
    </recommendedName>
</protein>
<dbReference type="AlphaFoldDB" id="A0A6I8V478"/>
<evidence type="ECO:0000259" key="3">
    <source>
        <dbReference type="Pfam" id="PF13870"/>
    </source>
</evidence>